<dbReference type="EMBL" id="FQUP01000002">
    <property type="protein sequence ID" value="SHF68177.1"/>
    <property type="molecule type" value="Genomic_DNA"/>
</dbReference>
<evidence type="ECO:0000256" key="2">
    <source>
        <dbReference type="ARBA" id="ARBA00022679"/>
    </source>
</evidence>
<proteinExistence type="predicted"/>
<dbReference type="InterPro" id="IPR029063">
    <property type="entry name" value="SAM-dependent_MTases_sf"/>
</dbReference>
<gene>
    <name evidence="5" type="ORF">SAMN02745157_2735</name>
</gene>
<evidence type="ECO:0000259" key="4">
    <source>
        <dbReference type="Pfam" id="PF05175"/>
    </source>
</evidence>
<evidence type="ECO:0000313" key="5">
    <source>
        <dbReference type="EMBL" id="SHF68177.1"/>
    </source>
</evidence>
<dbReference type="GO" id="GO:0005829">
    <property type="term" value="C:cytosol"/>
    <property type="evidence" value="ECO:0007669"/>
    <property type="project" value="TreeGrafter"/>
</dbReference>
<dbReference type="PROSITE" id="PS00092">
    <property type="entry name" value="N6_MTASE"/>
    <property type="match status" value="1"/>
</dbReference>
<keyword evidence="6" id="KW-1185">Reference proteome</keyword>
<dbReference type="InterPro" id="IPR002052">
    <property type="entry name" value="DNA_methylase_N6_adenine_CS"/>
</dbReference>
<keyword evidence="5" id="KW-0689">Ribosomal protein</keyword>
<dbReference type="STRING" id="1122133.SAMN02745157_2735"/>
<evidence type="ECO:0000256" key="1">
    <source>
        <dbReference type="ARBA" id="ARBA00022603"/>
    </source>
</evidence>
<keyword evidence="5" id="KW-0687">Ribonucleoprotein</keyword>
<dbReference type="GO" id="GO:0032259">
    <property type="term" value="P:methylation"/>
    <property type="evidence" value="ECO:0007669"/>
    <property type="project" value="UniProtKB-KW"/>
</dbReference>
<dbReference type="CDD" id="cd02440">
    <property type="entry name" value="AdoMet_MTases"/>
    <property type="match status" value="1"/>
</dbReference>
<evidence type="ECO:0000256" key="3">
    <source>
        <dbReference type="ARBA" id="ARBA00022691"/>
    </source>
</evidence>
<dbReference type="AlphaFoldDB" id="A0A1M5DMG6"/>
<name>A0A1M5DMG6_9HYPH</name>
<accession>A0A1M5DMG6</accession>
<dbReference type="SUPFAM" id="SSF53335">
    <property type="entry name" value="S-adenosyl-L-methionine-dependent methyltransferases"/>
    <property type="match status" value="1"/>
</dbReference>
<dbReference type="PIRSF" id="PIRSF037167">
    <property type="entry name" value="Mtase_YfcB_prd"/>
    <property type="match status" value="1"/>
</dbReference>
<keyword evidence="3" id="KW-0949">S-adenosyl-L-methionine</keyword>
<sequence length="315" mass="33914">MTEQSPAADHLVTLRDFLRYAVSRFGAAGLAHGHGASTAFDEAAYLVLEGLKLPIDELEPFLDARLLPEERARLADLIEARVTTRKPTAYLLNRAYAQGIPLYVDERVIVPRSFIGELLFSELFGGDEFTIVEDTGSIESVLDLCTGSGAIAILAAEVFENADIDAVDLSPEALEVAAINVAAQGQGARISLIEGDLFAPLDGRTYDLILTNPPYVDEIAMEELPAEYRHEPVMALASGLDGLDIVRRILGEAGAHLNPGGGLLCEIGAGREIIEAEYPDLPFLWLDTEESEGEVFWLPAEALGVQPSSTIGPVE</sequence>
<protein>
    <submittedName>
        <fullName evidence="5">Ribosomal protein L3 glutamine methyltransferase</fullName>
    </submittedName>
</protein>
<organism evidence="5 6">
    <name type="scientific">Kaistia soli DSM 19436</name>
    <dbReference type="NCBI Taxonomy" id="1122133"/>
    <lineage>
        <taxon>Bacteria</taxon>
        <taxon>Pseudomonadati</taxon>
        <taxon>Pseudomonadota</taxon>
        <taxon>Alphaproteobacteria</taxon>
        <taxon>Hyphomicrobiales</taxon>
        <taxon>Kaistiaceae</taxon>
        <taxon>Kaistia</taxon>
    </lineage>
</organism>
<dbReference type="GO" id="GO:0036009">
    <property type="term" value="F:protein-glutamine N-methyltransferase activity"/>
    <property type="evidence" value="ECO:0007669"/>
    <property type="project" value="InterPro"/>
</dbReference>
<dbReference type="NCBIfam" id="TIGR03533">
    <property type="entry name" value="L3_gln_methyl"/>
    <property type="match status" value="1"/>
</dbReference>
<dbReference type="RefSeq" id="WP_073053536.1">
    <property type="nucleotide sequence ID" value="NZ_FQUP01000002.1"/>
</dbReference>
<dbReference type="NCBIfam" id="TIGR00536">
    <property type="entry name" value="hemK_fam"/>
    <property type="match status" value="1"/>
</dbReference>
<dbReference type="Gene3D" id="3.40.50.150">
    <property type="entry name" value="Vaccinia Virus protein VP39"/>
    <property type="match status" value="1"/>
</dbReference>
<dbReference type="InterPro" id="IPR017127">
    <property type="entry name" value="Ribosome_uL3_MTase"/>
</dbReference>
<dbReference type="GO" id="GO:0005840">
    <property type="term" value="C:ribosome"/>
    <property type="evidence" value="ECO:0007669"/>
    <property type="project" value="UniProtKB-KW"/>
</dbReference>
<dbReference type="PANTHER" id="PTHR47806">
    <property type="entry name" value="50S RIBOSOMAL PROTEIN L3 GLUTAMINE METHYLTRANSFERASE"/>
    <property type="match status" value="1"/>
</dbReference>
<dbReference type="InterPro" id="IPR004556">
    <property type="entry name" value="HemK-like"/>
</dbReference>
<dbReference type="InterPro" id="IPR007848">
    <property type="entry name" value="Small_mtfrase_dom"/>
</dbReference>
<keyword evidence="1 5" id="KW-0489">Methyltransferase</keyword>
<dbReference type="GO" id="GO:0003676">
    <property type="term" value="F:nucleic acid binding"/>
    <property type="evidence" value="ECO:0007669"/>
    <property type="project" value="InterPro"/>
</dbReference>
<keyword evidence="2 5" id="KW-0808">Transferase</keyword>
<evidence type="ECO:0000313" key="6">
    <source>
        <dbReference type="Proteomes" id="UP000184485"/>
    </source>
</evidence>
<dbReference type="PANTHER" id="PTHR47806:SF1">
    <property type="entry name" value="RIBOSOMAL PROTEIN UL3 GLUTAMINE METHYLTRANSFERASE"/>
    <property type="match status" value="1"/>
</dbReference>
<dbReference type="Proteomes" id="UP000184485">
    <property type="component" value="Unassembled WGS sequence"/>
</dbReference>
<reference evidence="5 6" key="1">
    <citation type="submission" date="2016-11" db="EMBL/GenBank/DDBJ databases">
        <authorList>
            <person name="Jaros S."/>
            <person name="Januszkiewicz K."/>
            <person name="Wedrychowicz H."/>
        </authorList>
    </citation>
    <scope>NUCLEOTIDE SEQUENCE [LARGE SCALE GENOMIC DNA]</scope>
    <source>
        <strain evidence="5 6">DSM 19436</strain>
    </source>
</reference>
<feature type="domain" description="Methyltransferase small" evidence="4">
    <location>
        <begin position="139"/>
        <end position="220"/>
    </location>
</feature>
<dbReference type="Pfam" id="PF05175">
    <property type="entry name" value="MTS"/>
    <property type="match status" value="1"/>
</dbReference>